<dbReference type="RefSeq" id="WP_127650009.1">
    <property type="nucleotide sequence ID" value="NZ_MKWS01000009.1"/>
</dbReference>
<dbReference type="EMBL" id="MKWS01000009">
    <property type="protein sequence ID" value="RVD77066.1"/>
    <property type="molecule type" value="Genomic_DNA"/>
</dbReference>
<dbReference type="AlphaFoldDB" id="A0AA94EP18"/>
<reference evidence="2 3" key="1">
    <citation type="submission" date="2016-10" db="EMBL/GenBank/DDBJ databases">
        <title>Search of new enzymes for the oxidation of sulfur compounds.</title>
        <authorList>
            <person name="Novo A."/>
            <person name="Moreira I.S."/>
            <person name="Castro P.M."/>
        </authorList>
    </citation>
    <scope>NUCLEOTIDE SEQUENCE [LARGE SCALE GENOMIC DNA]</scope>
    <source>
        <strain evidence="2 3">A9</strain>
    </source>
</reference>
<evidence type="ECO:0000313" key="3">
    <source>
        <dbReference type="Proteomes" id="UP000288002"/>
    </source>
</evidence>
<sequence>MSEVKLLPCPFCGSDVNDDNSDHIESCYFAAQEEFEKSCGGDISVVLDAWNRRPYFDAQRLRADTAESELKIVRKSRDDELENYNALISDLAAAEQRVAELTALLLSGRKVVSDAVGLVEEWANVLRKRMVDHCSAVDAALNPNPEAESHE</sequence>
<accession>A0AA94EP18</accession>
<evidence type="ECO:0000256" key="1">
    <source>
        <dbReference type="SAM" id="Coils"/>
    </source>
</evidence>
<keyword evidence="1" id="KW-0175">Coiled coil</keyword>
<protein>
    <submittedName>
        <fullName evidence="2">Uncharacterized protein</fullName>
    </submittedName>
</protein>
<organism evidence="2 3">
    <name type="scientific">Pseudomonas koreensis</name>
    <dbReference type="NCBI Taxonomy" id="198620"/>
    <lineage>
        <taxon>Bacteria</taxon>
        <taxon>Pseudomonadati</taxon>
        <taxon>Pseudomonadota</taxon>
        <taxon>Gammaproteobacteria</taxon>
        <taxon>Pseudomonadales</taxon>
        <taxon>Pseudomonadaceae</taxon>
        <taxon>Pseudomonas</taxon>
    </lineage>
</organism>
<dbReference type="Proteomes" id="UP000288002">
    <property type="component" value="Unassembled WGS sequence"/>
</dbReference>
<proteinExistence type="predicted"/>
<feature type="coiled-coil region" evidence="1">
    <location>
        <begin position="77"/>
        <end position="104"/>
    </location>
</feature>
<name>A0AA94EP18_9PSED</name>
<gene>
    <name evidence="2" type="ORF">A9HBioS_3089</name>
</gene>
<comment type="caution">
    <text evidence="2">The sequence shown here is derived from an EMBL/GenBank/DDBJ whole genome shotgun (WGS) entry which is preliminary data.</text>
</comment>
<evidence type="ECO:0000313" key="2">
    <source>
        <dbReference type="EMBL" id="RVD77066.1"/>
    </source>
</evidence>